<sequence>MKAVGSAVGSKVGSSVASSFLPKSELMIKAGKYAGIATGCLLVALGILIIFFSHWIVGPISIALGGFMLILEIGTFILVRVKFLAMVFDYKIRGPIYILFCIPPFFTVYTIAPALGCIITGGIYAVLGWIKNESAAYPEAMPQRDAEEARGAKKSSLSSQGEAPGQDTGRPKSGFFGK</sequence>
<dbReference type="GeneID" id="31365548"/>
<accession>D3BQ94</accession>
<dbReference type="EMBL" id="ADBJ01000047">
    <property type="protein sequence ID" value="EFA76314.1"/>
    <property type="molecule type" value="Genomic_DNA"/>
</dbReference>
<keyword evidence="2" id="KW-0812">Transmembrane</keyword>
<dbReference type="InParanoid" id="D3BQ94"/>
<dbReference type="Proteomes" id="UP000001396">
    <property type="component" value="Unassembled WGS sequence"/>
</dbReference>
<evidence type="ECO:0000256" key="1">
    <source>
        <dbReference type="SAM" id="MobiDB-lite"/>
    </source>
</evidence>
<evidence type="ECO:0000313" key="3">
    <source>
        <dbReference type="EMBL" id="EFA76314.1"/>
    </source>
</evidence>
<evidence type="ECO:0000313" key="4">
    <source>
        <dbReference type="Proteomes" id="UP000001396"/>
    </source>
</evidence>
<dbReference type="OMA" id="DYKIRGP"/>
<dbReference type="FunCoup" id="D3BQ94">
    <property type="interactions" value="805"/>
</dbReference>
<keyword evidence="4" id="KW-1185">Reference proteome</keyword>
<evidence type="ECO:0000256" key="2">
    <source>
        <dbReference type="SAM" id="Phobius"/>
    </source>
</evidence>
<feature type="compositionally biased region" description="Basic and acidic residues" evidence="1">
    <location>
        <begin position="142"/>
        <end position="151"/>
    </location>
</feature>
<organism evidence="3 4">
    <name type="scientific">Heterostelium pallidum (strain ATCC 26659 / Pp 5 / PN500)</name>
    <name type="common">Cellular slime mold</name>
    <name type="synonym">Polysphondylium pallidum</name>
    <dbReference type="NCBI Taxonomy" id="670386"/>
    <lineage>
        <taxon>Eukaryota</taxon>
        <taxon>Amoebozoa</taxon>
        <taxon>Evosea</taxon>
        <taxon>Eumycetozoa</taxon>
        <taxon>Dictyostelia</taxon>
        <taxon>Acytosteliales</taxon>
        <taxon>Acytosteliaceae</taxon>
        <taxon>Heterostelium</taxon>
    </lineage>
</organism>
<feature type="transmembrane region" description="Helical" evidence="2">
    <location>
        <begin position="33"/>
        <end position="56"/>
    </location>
</feature>
<feature type="region of interest" description="Disordered" evidence="1">
    <location>
        <begin position="141"/>
        <end position="178"/>
    </location>
</feature>
<keyword evidence="2" id="KW-0472">Membrane</keyword>
<proteinExistence type="predicted"/>
<evidence type="ECO:0008006" key="5">
    <source>
        <dbReference type="Google" id="ProtNLM"/>
    </source>
</evidence>
<feature type="transmembrane region" description="Helical" evidence="2">
    <location>
        <begin position="97"/>
        <end position="130"/>
    </location>
</feature>
<name>D3BQ94_HETP5</name>
<protein>
    <recommendedName>
        <fullName evidence="5">Calcium channel flower</fullName>
    </recommendedName>
</protein>
<reference evidence="3 4" key="1">
    <citation type="journal article" date="2011" name="Genome Res.">
        <title>Phylogeny-wide analysis of social amoeba genomes highlights ancient origins for complex intercellular communication.</title>
        <authorList>
            <person name="Heidel A.J."/>
            <person name="Lawal H.M."/>
            <person name="Felder M."/>
            <person name="Schilde C."/>
            <person name="Helps N.R."/>
            <person name="Tunggal B."/>
            <person name="Rivero F."/>
            <person name="John U."/>
            <person name="Schleicher M."/>
            <person name="Eichinger L."/>
            <person name="Platzer M."/>
            <person name="Noegel A.A."/>
            <person name="Schaap P."/>
            <person name="Gloeckner G."/>
        </authorList>
    </citation>
    <scope>NUCLEOTIDE SEQUENCE [LARGE SCALE GENOMIC DNA]</scope>
    <source>
        <strain evidence="4">ATCC 26659 / Pp 5 / PN500</strain>
    </source>
</reference>
<dbReference type="AlphaFoldDB" id="D3BQ94"/>
<dbReference type="RefSeq" id="XP_020428446.1">
    <property type="nucleotide sequence ID" value="XM_020580861.1"/>
</dbReference>
<feature type="transmembrane region" description="Helical" evidence="2">
    <location>
        <begin position="62"/>
        <end position="85"/>
    </location>
</feature>
<gene>
    <name evidence="3" type="ORF">PPL_10077</name>
</gene>
<comment type="caution">
    <text evidence="3">The sequence shown here is derived from an EMBL/GenBank/DDBJ whole genome shotgun (WGS) entry which is preliminary data.</text>
</comment>
<keyword evidence="2" id="KW-1133">Transmembrane helix</keyword>